<feature type="chain" id="PRO_5041766018" description="Epidermal patterning factor-like protein" evidence="7">
    <location>
        <begin position="28"/>
        <end position="113"/>
    </location>
</feature>
<dbReference type="PANTHER" id="PTHR33109:SF49">
    <property type="entry name" value="EPIDERMAL PATTERNING FACTOR-LIKE PROTEIN"/>
    <property type="match status" value="1"/>
</dbReference>
<dbReference type="Pfam" id="PF17181">
    <property type="entry name" value="EPF"/>
    <property type="match status" value="1"/>
</dbReference>
<sequence length="113" mass="12747">MEQAPNLKTLIFSLFLILILTCSVVHSSNPASSPSPAPAPANNAALTNRLNPYRGRKENPMRRSFPATCHSKCNECQPCMPVEVSIPTMELEEYENYYPMVWKCMCQHNIFSP</sequence>
<evidence type="ECO:0000256" key="5">
    <source>
        <dbReference type="ARBA" id="ARBA00022729"/>
    </source>
</evidence>
<evidence type="ECO:0000256" key="6">
    <source>
        <dbReference type="ARBA" id="ARBA00023157"/>
    </source>
</evidence>
<dbReference type="AlphaFoldDB" id="A0AAD7KUP9"/>
<dbReference type="GO" id="GO:0010052">
    <property type="term" value="P:guard cell differentiation"/>
    <property type="evidence" value="ECO:0007669"/>
    <property type="project" value="UniProtKB-UniRule"/>
</dbReference>
<dbReference type="EMBL" id="JARAOO010000013">
    <property type="protein sequence ID" value="KAJ7946160.1"/>
    <property type="molecule type" value="Genomic_DNA"/>
</dbReference>
<dbReference type="PANTHER" id="PTHR33109">
    <property type="entry name" value="EPIDERMAL PATTERNING FACTOR-LIKE PROTEIN 4"/>
    <property type="match status" value="1"/>
</dbReference>
<dbReference type="InterPro" id="IPR039455">
    <property type="entry name" value="EPFL"/>
</dbReference>
<dbReference type="GO" id="GO:0005576">
    <property type="term" value="C:extracellular region"/>
    <property type="evidence" value="ECO:0007669"/>
    <property type="project" value="UniProtKB-SubCell"/>
</dbReference>
<reference evidence="9" key="1">
    <citation type="journal article" date="2023" name="Science">
        <title>Elucidation of the pathway for biosynthesis of saponin adjuvants from the soapbark tree.</title>
        <authorList>
            <person name="Reed J."/>
            <person name="Orme A."/>
            <person name="El-Demerdash A."/>
            <person name="Owen C."/>
            <person name="Martin L.B.B."/>
            <person name="Misra R.C."/>
            <person name="Kikuchi S."/>
            <person name="Rejzek M."/>
            <person name="Martin A.C."/>
            <person name="Harkess A."/>
            <person name="Leebens-Mack J."/>
            <person name="Louveau T."/>
            <person name="Stephenson M.J."/>
            <person name="Osbourn A."/>
        </authorList>
    </citation>
    <scope>NUCLEOTIDE SEQUENCE</scope>
    <source>
        <tissue evidence="9">Leaf</tissue>
    </source>
</reference>
<evidence type="ECO:0000256" key="8">
    <source>
        <dbReference type="SAM" id="MobiDB-lite"/>
    </source>
</evidence>
<feature type="region of interest" description="Disordered" evidence="8">
    <location>
        <begin position="32"/>
        <end position="62"/>
    </location>
</feature>
<gene>
    <name evidence="9" type="ORF">O6P43_031127</name>
</gene>
<comment type="caution">
    <text evidence="9">The sequence shown here is derived from an EMBL/GenBank/DDBJ whole genome shotgun (WGS) entry which is preliminary data.</text>
</comment>
<keyword evidence="6" id="KW-1015">Disulfide bond</keyword>
<name>A0AAD7KUP9_QUISA</name>
<evidence type="ECO:0000313" key="9">
    <source>
        <dbReference type="EMBL" id="KAJ7946160.1"/>
    </source>
</evidence>
<evidence type="ECO:0000256" key="3">
    <source>
        <dbReference type="ARBA" id="ARBA00022473"/>
    </source>
</evidence>
<comment type="similarity">
    <text evidence="2 7">Belongs to the plant cysteine rich small secretory peptide family. Epidermal patterning factor subfamily.</text>
</comment>
<evidence type="ECO:0000313" key="10">
    <source>
        <dbReference type="Proteomes" id="UP001163823"/>
    </source>
</evidence>
<keyword evidence="3 7" id="KW-0217">Developmental protein</keyword>
<dbReference type="Proteomes" id="UP001163823">
    <property type="component" value="Chromosome 13"/>
</dbReference>
<protein>
    <recommendedName>
        <fullName evidence="7">Epidermal patterning factor-like protein</fullName>
    </recommendedName>
</protein>
<evidence type="ECO:0000256" key="2">
    <source>
        <dbReference type="ARBA" id="ARBA00008127"/>
    </source>
</evidence>
<dbReference type="KEGG" id="qsa:O6P43_031127"/>
<evidence type="ECO:0000256" key="7">
    <source>
        <dbReference type="RuleBase" id="RU367102"/>
    </source>
</evidence>
<comment type="function">
    <text evidence="7">Controls stomatal patterning.</text>
</comment>
<feature type="signal peptide" evidence="7">
    <location>
        <begin position="1"/>
        <end position="27"/>
    </location>
</feature>
<evidence type="ECO:0000256" key="1">
    <source>
        <dbReference type="ARBA" id="ARBA00004613"/>
    </source>
</evidence>
<organism evidence="9 10">
    <name type="scientific">Quillaja saponaria</name>
    <name type="common">Soap bark tree</name>
    <dbReference type="NCBI Taxonomy" id="32244"/>
    <lineage>
        <taxon>Eukaryota</taxon>
        <taxon>Viridiplantae</taxon>
        <taxon>Streptophyta</taxon>
        <taxon>Embryophyta</taxon>
        <taxon>Tracheophyta</taxon>
        <taxon>Spermatophyta</taxon>
        <taxon>Magnoliopsida</taxon>
        <taxon>eudicotyledons</taxon>
        <taxon>Gunneridae</taxon>
        <taxon>Pentapetalae</taxon>
        <taxon>rosids</taxon>
        <taxon>fabids</taxon>
        <taxon>Fabales</taxon>
        <taxon>Quillajaceae</taxon>
        <taxon>Quillaja</taxon>
    </lineage>
</organism>
<accession>A0AAD7KUP9</accession>
<keyword evidence="5 7" id="KW-0732">Signal</keyword>
<keyword evidence="4 7" id="KW-0964">Secreted</keyword>
<keyword evidence="10" id="KW-1185">Reference proteome</keyword>
<proteinExistence type="inferred from homology"/>
<comment type="subcellular location">
    <subcellularLocation>
        <location evidence="1 7">Secreted</location>
    </subcellularLocation>
</comment>
<evidence type="ECO:0000256" key="4">
    <source>
        <dbReference type="ARBA" id="ARBA00022525"/>
    </source>
</evidence>